<dbReference type="Gene3D" id="3.40.50.300">
    <property type="entry name" value="P-loop containing nucleotide triphosphate hydrolases"/>
    <property type="match status" value="1"/>
</dbReference>
<dbReference type="EMBL" id="CP001389">
    <property type="protein sequence ID" value="ACP26994.1"/>
    <property type="molecule type" value="Genomic_DNA"/>
</dbReference>
<keyword evidence="8" id="KW-0472">Membrane</keyword>
<dbReference type="NCBIfam" id="TIGR01277">
    <property type="entry name" value="thiQ"/>
    <property type="match status" value="1"/>
</dbReference>
<dbReference type="SUPFAM" id="SSF52540">
    <property type="entry name" value="P-loop containing nucleoside triphosphate hydrolases"/>
    <property type="match status" value="1"/>
</dbReference>
<evidence type="ECO:0000256" key="6">
    <source>
        <dbReference type="ARBA" id="ARBA00022840"/>
    </source>
</evidence>
<dbReference type="Pfam" id="PF00005">
    <property type="entry name" value="ABC_tran"/>
    <property type="match status" value="1"/>
</dbReference>
<accession>C3MAK1</accession>
<proteinExistence type="inferred from homology"/>
<keyword evidence="11" id="KW-1185">Reference proteome</keyword>
<dbReference type="SMART" id="SM00382">
    <property type="entry name" value="AAA"/>
    <property type="match status" value="1"/>
</dbReference>
<dbReference type="KEGG" id="rhi:NGR_c32630"/>
<dbReference type="AlphaFoldDB" id="C3MAK1"/>
<evidence type="ECO:0000256" key="5">
    <source>
        <dbReference type="ARBA" id="ARBA00022741"/>
    </source>
</evidence>
<keyword evidence="2" id="KW-0813">Transport</keyword>
<dbReference type="STRING" id="394.NGR_c32630"/>
<dbReference type="PANTHER" id="PTHR42781:SF1">
    <property type="entry name" value="THIAMINE IMPORT ATP-BINDING PROTEIN THIQ"/>
    <property type="match status" value="1"/>
</dbReference>
<feature type="domain" description="ABC transporter" evidence="9">
    <location>
        <begin position="1"/>
        <end position="234"/>
    </location>
</feature>
<dbReference type="HOGENOM" id="CLU_000604_1_22_5"/>
<dbReference type="PROSITE" id="PS50893">
    <property type="entry name" value="ABC_TRANSPORTER_2"/>
    <property type="match status" value="1"/>
</dbReference>
<sequence length="249" mass="27124">MSSLALSLKDVKVRFETTTLAFDCAVSAGQIVAVIGPSGSGKSTLFNVIAGFETPEAGEVRILGEDTAGRMPADRPVSFIFQENNLFAHLDVATNIGLGISPSLSLAPSDRQRIDEALGRVGLAGFGKRLPPTLSGGERQRVALARALVRHRPLLLLDEPFAALDPGMRAEMRALLSELHAEEGNTILMITHHPEDVRSLADSVLFLDQGRIVAHDALDRFLARRDLKAVNRFLGNEEDQVRQWRPSTR</sequence>
<keyword evidence="7" id="KW-1278">Translocase</keyword>
<evidence type="ECO:0000313" key="11">
    <source>
        <dbReference type="Proteomes" id="UP000001054"/>
    </source>
</evidence>
<dbReference type="PATRIC" id="fig|394.7.peg.6104"/>
<dbReference type="GO" id="GO:0071934">
    <property type="term" value="P:thiamine transmembrane transport"/>
    <property type="evidence" value="ECO:0007669"/>
    <property type="project" value="InterPro"/>
</dbReference>
<evidence type="ECO:0000256" key="7">
    <source>
        <dbReference type="ARBA" id="ARBA00022967"/>
    </source>
</evidence>
<dbReference type="Proteomes" id="UP000001054">
    <property type="component" value="Chromosome"/>
</dbReference>
<evidence type="ECO:0000259" key="9">
    <source>
        <dbReference type="PROSITE" id="PS50893"/>
    </source>
</evidence>
<dbReference type="InterPro" id="IPR027417">
    <property type="entry name" value="P-loop_NTPase"/>
</dbReference>
<dbReference type="RefSeq" id="WP_012709742.1">
    <property type="nucleotide sequence ID" value="NC_012587.1"/>
</dbReference>
<evidence type="ECO:0000256" key="2">
    <source>
        <dbReference type="ARBA" id="ARBA00022448"/>
    </source>
</evidence>
<evidence type="ECO:0000313" key="10">
    <source>
        <dbReference type="EMBL" id="ACP26994.1"/>
    </source>
</evidence>
<evidence type="ECO:0000256" key="8">
    <source>
        <dbReference type="ARBA" id="ARBA00023136"/>
    </source>
</evidence>
<dbReference type="GO" id="GO:0016020">
    <property type="term" value="C:membrane"/>
    <property type="evidence" value="ECO:0007669"/>
    <property type="project" value="InterPro"/>
</dbReference>
<keyword evidence="5" id="KW-0547">Nucleotide-binding</keyword>
<comment type="similarity">
    <text evidence="1">Belongs to the ABC transporter superfamily.</text>
</comment>
<dbReference type="GO" id="GO:0016887">
    <property type="term" value="F:ATP hydrolysis activity"/>
    <property type="evidence" value="ECO:0007669"/>
    <property type="project" value="InterPro"/>
</dbReference>
<dbReference type="InterPro" id="IPR017871">
    <property type="entry name" value="ABC_transporter-like_CS"/>
</dbReference>
<protein>
    <submittedName>
        <fullName evidence="10">Thiamine ABC transporter, ATP-binding protein</fullName>
    </submittedName>
</protein>
<keyword evidence="6 10" id="KW-0067">ATP-binding</keyword>
<keyword evidence="3" id="KW-1003">Cell membrane</keyword>
<dbReference type="GO" id="GO:0042626">
    <property type="term" value="F:ATPase-coupled transmembrane transporter activity"/>
    <property type="evidence" value="ECO:0007669"/>
    <property type="project" value="InterPro"/>
</dbReference>
<dbReference type="PROSITE" id="PS00211">
    <property type="entry name" value="ABC_TRANSPORTER_1"/>
    <property type="match status" value="1"/>
</dbReference>
<dbReference type="GO" id="GO:0005524">
    <property type="term" value="F:ATP binding"/>
    <property type="evidence" value="ECO:0007669"/>
    <property type="project" value="UniProtKB-KW"/>
</dbReference>
<evidence type="ECO:0000256" key="4">
    <source>
        <dbReference type="ARBA" id="ARBA00022519"/>
    </source>
</evidence>
<organism evidence="10 11">
    <name type="scientific">Sinorhizobium fredii (strain NBRC 101917 / NGR234)</name>
    <dbReference type="NCBI Taxonomy" id="394"/>
    <lineage>
        <taxon>Bacteria</taxon>
        <taxon>Pseudomonadati</taxon>
        <taxon>Pseudomonadota</taxon>
        <taxon>Alphaproteobacteria</taxon>
        <taxon>Hyphomicrobiales</taxon>
        <taxon>Rhizobiaceae</taxon>
        <taxon>Sinorhizobium/Ensifer group</taxon>
        <taxon>Sinorhizobium</taxon>
    </lineage>
</organism>
<dbReference type="InterPro" id="IPR003439">
    <property type="entry name" value="ABC_transporter-like_ATP-bd"/>
</dbReference>
<name>C3MAK1_SINFN</name>
<evidence type="ECO:0000256" key="3">
    <source>
        <dbReference type="ARBA" id="ARBA00022475"/>
    </source>
</evidence>
<dbReference type="InterPro" id="IPR005968">
    <property type="entry name" value="Thiamine_ABC_ThiQ"/>
</dbReference>
<dbReference type="eggNOG" id="COG3840">
    <property type="taxonomic scope" value="Bacteria"/>
</dbReference>
<evidence type="ECO:0000256" key="1">
    <source>
        <dbReference type="ARBA" id="ARBA00005417"/>
    </source>
</evidence>
<reference evidence="10 11" key="1">
    <citation type="journal article" date="2009" name="Appl. Environ. Microbiol.">
        <title>Rhizobium sp. strain NGR234 possesses a remarkable number of secretion systems.</title>
        <authorList>
            <person name="Schmeisser C."/>
            <person name="Liesegang H."/>
            <person name="Krysciak D."/>
            <person name="Bakkou N."/>
            <person name="Le Quere A."/>
            <person name="Wollherr A."/>
            <person name="Heinemeyer I."/>
            <person name="Morgenstern B."/>
            <person name="Pommerening-Roeser A."/>
            <person name="Flores M."/>
            <person name="Palacios R."/>
            <person name="Brenner S."/>
            <person name="Gottschalk G."/>
            <person name="Schmitz R.A."/>
            <person name="Broughton W.J."/>
            <person name="Perret X."/>
            <person name="Strittmatter A.W."/>
            <person name="Streit W.R."/>
        </authorList>
    </citation>
    <scope>NUCLEOTIDE SEQUENCE [LARGE SCALE GENOMIC DNA]</scope>
    <source>
        <strain evidence="11">NBRC 101917 / NGR234</strain>
    </source>
</reference>
<dbReference type="InterPro" id="IPR003593">
    <property type="entry name" value="AAA+_ATPase"/>
</dbReference>
<dbReference type="OrthoDB" id="9802264at2"/>
<gene>
    <name evidence="10" type="ordered locus">NGR_c32630</name>
</gene>
<dbReference type="PANTHER" id="PTHR42781">
    <property type="entry name" value="SPERMIDINE/PUTRESCINE IMPORT ATP-BINDING PROTEIN POTA"/>
    <property type="match status" value="1"/>
</dbReference>
<keyword evidence="4" id="KW-0997">Cell inner membrane</keyword>
<dbReference type="InterPro" id="IPR050093">
    <property type="entry name" value="ABC_SmlMolc_Importer"/>
</dbReference>